<keyword evidence="1" id="KW-0472">Membrane</keyword>
<dbReference type="EMBL" id="SMDC01000003">
    <property type="protein sequence ID" value="TCW37052.1"/>
    <property type="molecule type" value="Genomic_DNA"/>
</dbReference>
<reference evidence="2 3" key="1">
    <citation type="submission" date="2019-03" db="EMBL/GenBank/DDBJ databases">
        <title>Genomic Encyclopedia of Type Strains, Phase IV (KMG-IV): sequencing the most valuable type-strain genomes for metagenomic binning, comparative biology and taxonomic classification.</title>
        <authorList>
            <person name="Goeker M."/>
        </authorList>
    </citation>
    <scope>NUCLEOTIDE SEQUENCE [LARGE SCALE GENOMIC DNA]</scope>
    <source>
        <strain evidence="2 3">DSM 203</strain>
    </source>
</reference>
<dbReference type="Pfam" id="PF16732">
    <property type="entry name" value="ComP_DUS"/>
    <property type="match status" value="1"/>
</dbReference>
<evidence type="ECO:0000256" key="1">
    <source>
        <dbReference type="SAM" id="Phobius"/>
    </source>
</evidence>
<accession>A0A4R4AD86</accession>
<dbReference type="PANTHER" id="PTHR30093:SF47">
    <property type="entry name" value="TYPE IV PILUS NON-CORE MINOR PILIN PILE"/>
    <property type="match status" value="1"/>
</dbReference>
<dbReference type="GO" id="GO:0043683">
    <property type="term" value="P:type IV pilus assembly"/>
    <property type="evidence" value="ECO:0007669"/>
    <property type="project" value="InterPro"/>
</dbReference>
<proteinExistence type="predicted"/>
<dbReference type="RefSeq" id="WP_132229093.1">
    <property type="nucleotide sequence ID" value="NZ_NRRH01000026.1"/>
</dbReference>
<evidence type="ECO:0000313" key="3">
    <source>
        <dbReference type="Proteomes" id="UP000295247"/>
    </source>
</evidence>
<comment type="caution">
    <text evidence="2">The sequence shown here is derived from an EMBL/GenBank/DDBJ whole genome shotgun (WGS) entry which is preliminary data.</text>
</comment>
<dbReference type="InterPro" id="IPR031982">
    <property type="entry name" value="PilE-like"/>
</dbReference>
<dbReference type="SUPFAM" id="SSF54523">
    <property type="entry name" value="Pili subunits"/>
    <property type="match status" value="1"/>
</dbReference>
<dbReference type="PROSITE" id="PS00409">
    <property type="entry name" value="PROKAR_NTER_METHYL"/>
    <property type="match status" value="1"/>
</dbReference>
<gene>
    <name evidence="2" type="ORF">EDC29_103249</name>
</gene>
<organism evidence="2 3">
    <name type="scientific">Marichromatium gracile</name>
    <name type="common">Chromatium gracile</name>
    <dbReference type="NCBI Taxonomy" id="1048"/>
    <lineage>
        <taxon>Bacteria</taxon>
        <taxon>Pseudomonadati</taxon>
        <taxon>Pseudomonadota</taxon>
        <taxon>Gammaproteobacteria</taxon>
        <taxon>Chromatiales</taxon>
        <taxon>Chromatiaceae</taxon>
        <taxon>Marichromatium</taxon>
    </lineage>
</organism>
<protein>
    <submittedName>
        <fullName evidence="2">Type IV pilus assembly protein PilE</fullName>
    </submittedName>
</protein>
<dbReference type="NCBIfam" id="TIGR02532">
    <property type="entry name" value="IV_pilin_GFxxxE"/>
    <property type="match status" value="1"/>
</dbReference>
<sequence>MHTRPKGFTLIELLIAVAIVGILAAIAYPSYQDSVRKSRRADARAVLLEGTQWMQRFYTENYRYDQNKAGTAVAGLFPTSLKRAPQDGTTQYYTIALTTTRDTFTLTATPTSSGGQNSDSCGNLAITQSGAKSATGGSIEQCW</sequence>
<dbReference type="InterPro" id="IPR012902">
    <property type="entry name" value="N_methyl_site"/>
</dbReference>
<dbReference type="AlphaFoldDB" id="A0A4R4AD86"/>
<dbReference type="Gene3D" id="3.30.700.10">
    <property type="entry name" value="Glycoprotein, Type 4 Pilin"/>
    <property type="match status" value="1"/>
</dbReference>
<name>A0A4R4AD86_MARGR</name>
<keyword evidence="1" id="KW-1133">Transmembrane helix</keyword>
<evidence type="ECO:0000313" key="2">
    <source>
        <dbReference type="EMBL" id="TCW37052.1"/>
    </source>
</evidence>
<dbReference type="Pfam" id="PF07963">
    <property type="entry name" value="N_methyl"/>
    <property type="match status" value="1"/>
</dbReference>
<dbReference type="PANTHER" id="PTHR30093">
    <property type="entry name" value="GENERAL SECRETION PATHWAY PROTEIN G"/>
    <property type="match status" value="1"/>
</dbReference>
<dbReference type="InterPro" id="IPR045584">
    <property type="entry name" value="Pilin-like"/>
</dbReference>
<keyword evidence="1" id="KW-0812">Transmembrane</keyword>
<feature type="transmembrane region" description="Helical" evidence="1">
    <location>
        <begin position="7"/>
        <end position="28"/>
    </location>
</feature>
<dbReference type="Proteomes" id="UP000295247">
    <property type="component" value="Unassembled WGS sequence"/>
</dbReference>